<evidence type="ECO:0000313" key="2">
    <source>
        <dbReference type="Proteomes" id="UP000019678"/>
    </source>
</evidence>
<dbReference type="STRING" id="1192034.CAP_2460"/>
<protein>
    <submittedName>
        <fullName evidence="1">Uncharacterized protein</fullName>
    </submittedName>
</protein>
<gene>
    <name evidence="1" type="ORF">CAP_2460</name>
</gene>
<evidence type="ECO:0000313" key="1">
    <source>
        <dbReference type="EMBL" id="EYF06000.1"/>
    </source>
</evidence>
<dbReference type="InterPro" id="IPR024422">
    <property type="entry name" value="Protein_unknown_function_OB"/>
</dbReference>
<dbReference type="Gene3D" id="2.40.50.140">
    <property type="entry name" value="Nucleic acid-binding proteins"/>
    <property type="match status" value="1"/>
</dbReference>
<name>A0A017TAZ9_9BACT</name>
<dbReference type="AlphaFoldDB" id="A0A017TAZ9"/>
<sequence>MRRVPIEKLLGEYKDNEVRADGEFKGQLVQVTGVVGDVKKDITDSIYVIVGTGQPFEIPEVQCCVADGQEKRAAALSKGSKVTVRGRVDGLMMNVLFRDCEISP</sequence>
<dbReference type="EMBL" id="ASRX01000019">
    <property type="protein sequence ID" value="EYF06000.1"/>
    <property type="molecule type" value="Genomic_DNA"/>
</dbReference>
<dbReference type="eggNOG" id="ENOG5030SS3">
    <property type="taxonomic scope" value="Bacteria"/>
</dbReference>
<comment type="caution">
    <text evidence="1">The sequence shown here is derived from an EMBL/GenBank/DDBJ whole genome shotgun (WGS) entry which is preliminary data.</text>
</comment>
<proteinExistence type="predicted"/>
<accession>A0A017TAZ9</accession>
<dbReference type="Proteomes" id="UP000019678">
    <property type="component" value="Unassembled WGS sequence"/>
</dbReference>
<keyword evidence="2" id="KW-1185">Reference proteome</keyword>
<reference evidence="1 2" key="1">
    <citation type="submission" date="2013-05" db="EMBL/GenBank/DDBJ databases">
        <title>Genome assembly of Chondromyces apiculatus DSM 436.</title>
        <authorList>
            <person name="Sharma G."/>
            <person name="Khatri I."/>
            <person name="Kaur C."/>
            <person name="Mayilraj S."/>
            <person name="Subramanian S."/>
        </authorList>
    </citation>
    <scope>NUCLEOTIDE SEQUENCE [LARGE SCALE GENOMIC DNA]</scope>
    <source>
        <strain evidence="1 2">DSM 436</strain>
    </source>
</reference>
<dbReference type="InterPro" id="IPR012340">
    <property type="entry name" value="NA-bd_OB-fold"/>
</dbReference>
<dbReference type="Pfam" id="PF12869">
    <property type="entry name" value="tRNA_anti-like"/>
    <property type="match status" value="1"/>
</dbReference>
<dbReference type="RefSeq" id="WP_052375192.1">
    <property type="nucleotide sequence ID" value="NZ_ASRX01000019.1"/>
</dbReference>
<organism evidence="1 2">
    <name type="scientific">Chondromyces apiculatus DSM 436</name>
    <dbReference type="NCBI Taxonomy" id="1192034"/>
    <lineage>
        <taxon>Bacteria</taxon>
        <taxon>Pseudomonadati</taxon>
        <taxon>Myxococcota</taxon>
        <taxon>Polyangia</taxon>
        <taxon>Polyangiales</taxon>
        <taxon>Polyangiaceae</taxon>
        <taxon>Chondromyces</taxon>
    </lineage>
</organism>